<keyword evidence="7" id="KW-0969">Cilium</keyword>
<dbReference type="EMBL" id="JAAZWO010000008">
    <property type="protein sequence ID" value="MBC2397938.1"/>
    <property type="molecule type" value="Genomic_DNA"/>
</dbReference>
<accession>A0A923ECK2</accession>
<dbReference type="PRINTS" id="PR00207">
    <property type="entry name" value="FLAGELLIN"/>
</dbReference>
<evidence type="ECO:0000313" key="7">
    <source>
        <dbReference type="EMBL" id="MBC2397938.1"/>
    </source>
</evidence>
<dbReference type="Pfam" id="PF00669">
    <property type="entry name" value="Flagellin_N"/>
    <property type="match status" value="1"/>
</dbReference>
<dbReference type="InterPro" id="IPR001029">
    <property type="entry name" value="Flagellin_N"/>
</dbReference>
<keyword evidence="4" id="KW-0964">Secreted</keyword>
<feature type="domain" description="Flagellin N-terminal" evidence="5">
    <location>
        <begin position="3"/>
        <end position="138"/>
    </location>
</feature>
<dbReference type="RefSeq" id="WP_035147055.1">
    <property type="nucleotide sequence ID" value="NZ_JAAZWO010000008.1"/>
</dbReference>
<evidence type="ECO:0000256" key="4">
    <source>
        <dbReference type="RuleBase" id="RU362073"/>
    </source>
</evidence>
<dbReference type="AlphaFoldDB" id="A0A923ECK2"/>
<dbReference type="PANTHER" id="PTHR42792">
    <property type="entry name" value="FLAGELLIN"/>
    <property type="match status" value="1"/>
</dbReference>
<evidence type="ECO:0000256" key="3">
    <source>
        <dbReference type="ARBA" id="ARBA00023143"/>
    </source>
</evidence>
<organism evidence="7 8">
    <name type="scientific">Clostridium tetanomorphum</name>
    <dbReference type="NCBI Taxonomy" id="1553"/>
    <lineage>
        <taxon>Bacteria</taxon>
        <taxon>Bacillati</taxon>
        <taxon>Bacillota</taxon>
        <taxon>Clostridia</taxon>
        <taxon>Eubacteriales</taxon>
        <taxon>Clostridiaceae</taxon>
        <taxon>Clostridium</taxon>
    </lineage>
</organism>
<reference evidence="7 8" key="1">
    <citation type="submission" date="2020-04" db="EMBL/GenBank/DDBJ databases">
        <title>Genomic insights into acetone-butanol-ethanol (ABE) fermentation by sequencing solventogenic clostridia strains.</title>
        <authorList>
            <person name="Brown S."/>
        </authorList>
    </citation>
    <scope>NUCLEOTIDE SEQUENCE [LARGE SCALE GENOMIC DNA]</scope>
    <source>
        <strain evidence="7 8">DJ011</strain>
    </source>
</reference>
<proteinExistence type="inferred from homology"/>
<dbReference type="GO" id="GO:0005198">
    <property type="term" value="F:structural molecule activity"/>
    <property type="evidence" value="ECO:0007669"/>
    <property type="project" value="UniProtKB-UniRule"/>
</dbReference>
<dbReference type="Proteomes" id="UP000563151">
    <property type="component" value="Unassembled WGS sequence"/>
</dbReference>
<dbReference type="SUPFAM" id="SSF64518">
    <property type="entry name" value="Phase 1 flagellin"/>
    <property type="match status" value="1"/>
</dbReference>
<dbReference type="Gene3D" id="3.30.70.2120">
    <property type="match status" value="1"/>
</dbReference>
<feature type="domain" description="Flagellin C-terminal" evidence="6">
    <location>
        <begin position="459"/>
        <end position="543"/>
    </location>
</feature>
<evidence type="ECO:0000259" key="6">
    <source>
        <dbReference type="Pfam" id="PF00700"/>
    </source>
</evidence>
<dbReference type="Gene3D" id="1.20.1330.10">
    <property type="entry name" value="f41 fragment of flagellin, N-terminal domain"/>
    <property type="match status" value="2"/>
</dbReference>
<keyword evidence="8" id="KW-1185">Reference proteome</keyword>
<name>A0A923ECK2_CLOTT</name>
<comment type="function">
    <text evidence="4">Flagellin is the subunit protein which polymerizes to form the filaments of bacterial flagella.</text>
</comment>
<evidence type="ECO:0000313" key="8">
    <source>
        <dbReference type="Proteomes" id="UP000563151"/>
    </source>
</evidence>
<dbReference type="GO" id="GO:0009288">
    <property type="term" value="C:bacterial-type flagellum"/>
    <property type="evidence" value="ECO:0007669"/>
    <property type="project" value="UniProtKB-SubCell"/>
</dbReference>
<dbReference type="PANTHER" id="PTHR42792:SF2">
    <property type="entry name" value="FLAGELLIN"/>
    <property type="match status" value="1"/>
</dbReference>
<keyword evidence="7" id="KW-0282">Flagellum</keyword>
<comment type="subcellular location">
    <subcellularLocation>
        <location evidence="4">Secreted</location>
    </subcellularLocation>
    <subcellularLocation>
        <location evidence="4">Bacterial flagellum</location>
    </subcellularLocation>
</comment>
<dbReference type="InterPro" id="IPR001492">
    <property type="entry name" value="Flagellin"/>
</dbReference>
<protein>
    <recommendedName>
        <fullName evidence="2 4">Flagellin</fullName>
    </recommendedName>
</protein>
<keyword evidence="3 4" id="KW-0975">Bacterial flagellum</keyword>
<dbReference type="InterPro" id="IPR046358">
    <property type="entry name" value="Flagellin_C"/>
</dbReference>
<keyword evidence="7" id="KW-0966">Cell projection</keyword>
<dbReference type="Pfam" id="PF00700">
    <property type="entry name" value="Flagellin_C"/>
    <property type="match status" value="1"/>
</dbReference>
<comment type="caution">
    <text evidence="7">The sequence shown here is derived from an EMBL/GenBank/DDBJ whole genome shotgun (WGS) entry which is preliminary data.</text>
</comment>
<evidence type="ECO:0000256" key="1">
    <source>
        <dbReference type="ARBA" id="ARBA00005709"/>
    </source>
</evidence>
<comment type="similarity">
    <text evidence="1 4">Belongs to the bacterial flagellin family.</text>
</comment>
<evidence type="ECO:0000256" key="2">
    <source>
        <dbReference type="ARBA" id="ARBA00020110"/>
    </source>
</evidence>
<evidence type="ECO:0000259" key="5">
    <source>
        <dbReference type="Pfam" id="PF00669"/>
    </source>
</evidence>
<sequence length="544" mass="56591">MIINHNLNAMNAHRMMNSNIGATGKSMEKLSSGLRINRAGDDAAGLAISEKMRGQIRGLDQASRNSQDGISMIQTAEGALNEEHSILQRMKELATEAANGTNTKEDTSSIQQEINQLTSEINRIGNTTEFNKQKVLQGGDVDTSKLGTTIAGAGSGTKGTPAKLEVADVSGLYGKKMTDILSATPKITLNGKDIDLTNTKALDGSSGTQLTTDEIMSAIQSDIDAVYDGTANGGVTFKLAKTDDGKGFTIESSEKGSKSAVTITANADSAALKLTKDGSTDSEAKGADEVKGSASAPTVAVAATASGVKIGANSFTIDAGNGNGANGNITIEIKQSANAGDASTAAFSNDGKTLTLTLDKGKNFTSSDIQKLIASANNDDNKPTYLDMTKFTVKADDAANDSIDASTLSDTATANLSGGVSLQTFTSDSKAGVTNGTDDVVVESGLDVSDHDHATHAISVLDKALAMVSTERGKLGAMQNRLEHTINNLNTSSENLSAAESRIRDVDMANEMMKYSKSNILTQASQAMIAQAKSQPEQVLQLLR</sequence>
<gene>
    <name evidence="7" type="ORF">HGG79_09140</name>
</gene>
<dbReference type="GO" id="GO:0005576">
    <property type="term" value="C:extracellular region"/>
    <property type="evidence" value="ECO:0007669"/>
    <property type="project" value="UniProtKB-SubCell"/>
</dbReference>